<feature type="region of interest" description="Disordered" evidence="1">
    <location>
        <begin position="214"/>
        <end position="233"/>
    </location>
</feature>
<proteinExistence type="predicted"/>
<dbReference type="AlphaFoldDB" id="A0A517VGF6"/>
<dbReference type="KEGG" id="gax:Pan161_37290"/>
<keyword evidence="2" id="KW-0732">Signal</keyword>
<keyword evidence="4" id="KW-1185">Reference proteome</keyword>
<feature type="signal peptide" evidence="2">
    <location>
        <begin position="1"/>
        <end position="21"/>
    </location>
</feature>
<dbReference type="RefSeq" id="WP_145229441.1">
    <property type="nucleotide sequence ID" value="NZ_CP036343.1"/>
</dbReference>
<sequence length="233" mass="24343" precursor="true">MKSLLKLIAGILLCLPMTGCAGPGYYDPATGMVCSGPMYGPTDFMDDIKCKLSKHRAQRMMKHCCNPCSTCDPCNTCDPCGGGFGGTIPGMITSGTFSYGGDDGSMESYPTPTYAPQSSCPTCGPQGYQGPQTYESPQTYEAPPTYEGNYMQESVHPESAPHTGPATVVPQKVSPVPAQGSKGVMGKPAPAPAAEEPMSSVPPALLHAPAMIPSSAQPRQGARPVQWVPAQVH</sequence>
<evidence type="ECO:0000256" key="1">
    <source>
        <dbReference type="SAM" id="MobiDB-lite"/>
    </source>
</evidence>
<feature type="region of interest" description="Disordered" evidence="1">
    <location>
        <begin position="155"/>
        <end position="198"/>
    </location>
</feature>
<organism evidence="3 4">
    <name type="scientific">Gimesia algae</name>
    <dbReference type="NCBI Taxonomy" id="2527971"/>
    <lineage>
        <taxon>Bacteria</taxon>
        <taxon>Pseudomonadati</taxon>
        <taxon>Planctomycetota</taxon>
        <taxon>Planctomycetia</taxon>
        <taxon>Planctomycetales</taxon>
        <taxon>Planctomycetaceae</taxon>
        <taxon>Gimesia</taxon>
    </lineage>
</organism>
<feature type="chain" id="PRO_5021739101" evidence="2">
    <location>
        <begin position="22"/>
        <end position="233"/>
    </location>
</feature>
<dbReference type="OrthoDB" id="257193at2"/>
<gene>
    <name evidence="3" type="ORF">Pan161_37290</name>
</gene>
<evidence type="ECO:0000256" key="2">
    <source>
        <dbReference type="SAM" id="SignalP"/>
    </source>
</evidence>
<protein>
    <submittedName>
        <fullName evidence="3">Uncharacterized protein</fullName>
    </submittedName>
</protein>
<evidence type="ECO:0000313" key="3">
    <source>
        <dbReference type="EMBL" id="QDT92065.1"/>
    </source>
</evidence>
<accession>A0A517VGF6</accession>
<dbReference type="Proteomes" id="UP000316855">
    <property type="component" value="Chromosome"/>
</dbReference>
<dbReference type="EMBL" id="CP036343">
    <property type="protein sequence ID" value="QDT92065.1"/>
    <property type="molecule type" value="Genomic_DNA"/>
</dbReference>
<reference evidence="3 4" key="1">
    <citation type="submission" date="2019-02" db="EMBL/GenBank/DDBJ databases">
        <title>Deep-cultivation of Planctomycetes and their phenomic and genomic characterization uncovers novel biology.</title>
        <authorList>
            <person name="Wiegand S."/>
            <person name="Jogler M."/>
            <person name="Boedeker C."/>
            <person name="Pinto D."/>
            <person name="Vollmers J."/>
            <person name="Rivas-Marin E."/>
            <person name="Kohn T."/>
            <person name="Peeters S.H."/>
            <person name="Heuer A."/>
            <person name="Rast P."/>
            <person name="Oberbeckmann S."/>
            <person name="Bunk B."/>
            <person name="Jeske O."/>
            <person name="Meyerdierks A."/>
            <person name="Storesund J.E."/>
            <person name="Kallscheuer N."/>
            <person name="Luecker S."/>
            <person name="Lage O.M."/>
            <person name="Pohl T."/>
            <person name="Merkel B.J."/>
            <person name="Hornburger P."/>
            <person name="Mueller R.-W."/>
            <person name="Bruemmer F."/>
            <person name="Labrenz M."/>
            <person name="Spormann A.M."/>
            <person name="Op den Camp H."/>
            <person name="Overmann J."/>
            <person name="Amann R."/>
            <person name="Jetten M.S.M."/>
            <person name="Mascher T."/>
            <person name="Medema M.H."/>
            <person name="Devos D.P."/>
            <person name="Kaster A.-K."/>
            <person name="Ovreas L."/>
            <person name="Rohde M."/>
            <person name="Galperin M.Y."/>
            <person name="Jogler C."/>
        </authorList>
    </citation>
    <scope>NUCLEOTIDE SEQUENCE [LARGE SCALE GENOMIC DNA]</scope>
    <source>
        <strain evidence="3 4">Pan161</strain>
    </source>
</reference>
<evidence type="ECO:0000313" key="4">
    <source>
        <dbReference type="Proteomes" id="UP000316855"/>
    </source>
</evidence>
<name>A0A517VGF6_9PLAN</name>